<dbReference type="AlphaFoldDB" id="A0A5N4DB01"/>
<dbReference type="GO" id="GO:0008198">
    <property type="term" value="F:ferrous iron binding"/>
    <property type="evidence" value="ECO:0007669"/>
    <property type="project" value="TreeGrafter"/>
</dbReference>
<evidence type="ECO:0000256" key="1">
    <source>
        <dbReference type="ARBA" id="ARBA00040044"/>
    </source>
</evidence>
<dbReference type="InterPro" id="IPR009078">
    <property type="entry name" value="Ferritin-like_SF"/>
</dbReference>
<organism evidence="5 6">
    <name type="scientific">Camelus dromedarius</name>
    <name type="common">Dromedary</name>
    <name type="synonym">Arabian camel</name>
    <dbReference type="NCBI Taxonomy" id="9838"/>
    <lineage>
        <taxon>Eukaryota</taxon>
        <taxon>Metazoa</taxon>
        <taxon>Chordata</taxon>
        <taxon>Craniata</taxon>
        <taxon>Vertebrata</taxon>
        <taxon>Euteleostomi</taxon>
        <taxon>Mammalia</taxon>
        <taxon>Eutheria</taxon>
        <taxon>Laurasiatheria</taxon>
        <taxon>Artiodactyla</taxon>
        <taxon>Tylopoda</taxon>
        <taxon>Camelidae</taxon>
        <taxon>Camelus</taxon>
    </lineage>
</organism>
<dbReference type="Proteomes" id="UP000299084">
    <property type="component" value="Unassembled WGS sequence"/>
</dbReference>
<comment type="function">
    <text evidence="3">Stores iron in a soluble, non-toxic, readily available form. Important for iron homeostasis. Iron is taken up in the ferrous form and deposited as ferric hydroxides after oxidation. Also plays a role in delivery of iron to cells. Mediates iron uptake in capsule cells of the developing kidney. Delivery to lysosomes by the cargo receptor NCOA4 for autophagic degradation and release or iron.</text>
</comment>
<accession>A0A5N4DB01</accession>
<sequence length="169" mass="18339">MELPFARTNITPVITNVVSLAKISPAQPAGNSVSKGAVITKEATKIIEDDVQKPFQDEWGKTLDTMEVAMVMKNLNQTLLDLYTLALPICDVQENHFIDEEVKLIKKMGDHLTNLHRLAGVQAGLGKYLFEGSPSAQEGTGASSPAAFEGSLWHPPGIRDVAQASFYSD</sequence>
<dbReference type="InterPro" id="IPR001519">
    <property type="entry name" value="Ferritin"/>
</dbReference>
<dbReference type="GO" id="GO:0008199">
    <property type="term" value="F:ferric iron binding"/>
    <property type="evidence" value="ECO:0007669"/>
    <property type="project" value="InterPro"/>
</dbReference>
<dbReference type="GO" id="GO:0044754">
    <property type="term" value="C:autolysosome"/>
    <property type="evidence" value="ECO:0007669"/>
    <property type="project" value="UniProtKB-SubCell"/>
</dbReference>
<dbReference type="GO" id="GO:0006879">
    <property type="term" value="P:intracellular iron ion homeostasis"/>
    <property type="evidence" value="ECO:0007669"/>
    <property type="project" value="InterPro"/>
</dbReference>
<evidence type="ECO:0000313" key="6">
    <source>
        <dbReference type="Proteomes" id="UP000299084"/>
    </source>
</evidence>
<keyword evidence="6" id="KW-1185">Reference proteome</keyword>
<comment type="subunit">
    <text evidence="4">Oligomer of 24 subunits. There are two types of subunits: L (light) chain and H (heavy) chain. The major chain can be light or heavy, depending on the species and tissue type. The functional molecule forms a roughly spherical shell with a diameter of 12 nm and contains a central cavity into which the insoluble mineral iron core is deposited. Interacts with NCOA4.</text>
</comment>
<dbReference type="SUPFAM" id="SSF47240">
    <property type="entry name" value="Ferritin-like"/>
    <property type="match status" value="1"/>
</dbReference>
<proteinExistence type="predicted"/>
<dbReference type="Gene3D" id="1.20.1260.10">
    <property type="match status" value="1"/>
</dbReference>
<evidence type="ECO:0000313" key="5">
    <source>
        <dbReference type="EMBL" id="KAB1268278.1"/>
    </source>
</evidence>
<evidence type="ECO:0000256" key="3">
    <source>
        <dbReference type="ARBA" id="ARBA00045578"/>
    </source>
</evidence>
<dbReference type="InterPro" id="IPR012347">
    <property type="entry name" value="Ferritin-like"/>
</dbReference>
<dbReference type="PANTHER" id="PTHR11431:SF47">
    <property type="entry name" value="FERRITIN LIGHT CHAIN"/>
    <property type="match status" value="1"/>
</dbReference>
<evidence type="ECO:0000256" key="2">
    <source>
        <dbReference type="ARBA" id="ARBA00044942"/>
    </source>
</evidence>
<name>A0A5N4DB01_CAMDR</name>
<protein>
    <recommendedName>
        <fullName evidence="1">Ferritin light chain</fullName>
    </recommendedName>
</protein>
<dbReference type="PANTHER" id="PTHR11431">
    <property type="entry name" value="FERRITIN"/>
    <property type="match status" value="1"/>
</dbReference>
<reference evidence="5 6" key="1">
    <citation type="journal article" date="2019" name="Mol. Ecol. Resour.">
        <title>Improving Illumina assemblies with Hi-C and long reads: an example with the North African dromedary.</title>
        <authorList>
            <person name="Elbers J.P."/>
            <person name="Rogers M.F."/>
            <person name="Perelman P.L."/>
            <person name="Proskuryakova A.A."/>
            <person name="Serdyukova N.A."/>
            <person name="Johnson W.E."/>
            <person name="Horin P."/>
            <person name="Corander J."/>
            <person name="Murphy D."/>
            <person name="Burger P.A."/>
        </authorList>
    </citation>
    <scope>NUCLEOTIDE SEQUENCE [LARGE SCALE GENOMIC DNA]</scope>
    <source>
        <strain evidence="5">Drom800</strain>
        <tissue evidence="5">Blood</tissue>
    </source>
</reference>
<dbReference type="GO" id="GO:0006826">
    <property type="term" value="P:iron ion transport"/>
    <property type="evidence" value="ECO:0007669"/>
    <property type="project" value="InterPro"/>
</dbReference>
<evidence type="ECO:0000256" key="4">
    <source>
        <dbReference type="ARBA" id="ARBA00047045"/>
    </source>
</evidence>
<comment type="caution">
    <text evidence="5">The sequence shown here is derived from an EMBL/GenBank/DDBJ whole genome shotgun (WGS) entry which is preliminary data.</text>
</comment>
<dbReference type="EMBL" id="JWIN03000013">
    <property type="protein sequence ID" value="KAB1268278.1"/>
    <property type="molecule type" value="Genomic_DNA"/>
</dbReference>
<gene>
    <name evidence="5" type="ORF">Cadr_000013615</name>
</gene>
<comment type="subcellular location">
    <subcellularLocation>
        <location evidence="2">Autolysosome</location>
    </subcellularLocation>
</comment>